<comment type="caution">
    <text evidence="7">The sequence shown here is derived from an EMBL/GenBank/DDBJ whole genome shotgun (WGS) entry which is preliminary data.</text>
</comment>
<dbReference type="CDD" id="cd10432">
    <property type="entry name" value="BI-1-like_bacterial"/>
    <property type="match status" value="1"/>
</dbReference>
<dbReference type="EMBL" id="NGJS01000001">
    <property type="protein sequence ID" value="RSU00526.1"/>
    <property type="molecule type" value="Genomic_DNA"/>
</dbReference>
<protein>
    <recommendedName>
        <fullName evidence="9">BAX inhibitor (BI)-1/YccA family protein</fullName>
    </recommendedName>
</protein>
<evidence type="ECO:0000313" key="7">
    <source>
        <dbReference type="EMBL" id="RSU00526.1"/>
    </source>
</evidence>
<feature type="transmembrane region" description="Helical" evidence="6">
    <location>
        <begin position="83"/>
        <end position="104"/>
    </location>
</feature>
<feature type="transmembrane region" description="Helical" evidence="6">
    <location>
        <begin position="20"/>
        <end position="41"/>
    </location>
</feature>
<dbReference type="PANTHER" id="PTHR23291:SF50">
    <property type="entry name" value="PROTEIN LIFEGUARD 4"/>
    <property type="match status" value="1"/>
</dbReference>
<feature type="transmembrane region" description="Helical" evidence="6">
    <location>
        <begin position="202"/>
        <end position="222"/>
    </location>
</feature>
<evidence type="ECO:0000256" key="5">
    <source>
        <dbReference type="ARBA" id="ARBA00023136"/>
    </source>
</evidence>
<evidence type="ECO:0000256" key="1">
    <source>
        <dbReference type="ARBA" id="ARBA00004141"/>
    </source>
</evidence>
<gene>
    <name evidence="7" type="ORF">CBF37_00490</name>
</gene>
<accession>A0A430A254</accession>
<evidence type="ECO:0000256" key="2">
    <source>
        <dbReference type="ARBA" id="ARBA00010350"/>
    </source>
</evidence>
<keyword evidence="5 6" id="KW-0472">Membrane</keyword>
<feature type="transmembrane region" description="Helical" evidence="6">
    <location>
        <begin position="164"/>
        <end position="182"/>
    </location>
</feature>
<comment type="subcellular location">
    <subcellularLocation>
        <location evidence="1">Membrane</location>
        <topology evidence="1">Multi-pass membrane protein</topology>
    </subcellularLocation>
</comment>
<keyword evidence="8" id="KW-1185">Reference proteome</keyword>
<name>A0A430A254_9ENTE</name>
<proteinExistence type="inferred from homology"/>
<dbReference type="GO" id="GO:0005886">
    <property type="term" value="C:plasma membrane"/>
    <property type="evidence" value="ECO:0007669"/>
    <property type="project" value="TreeGrafter"/>
</dbReference>
<feature type="transmembrane region" description="Helical" evidence="6">
    <location>
        <begin position="53"/>
        <end position="71"/>
    </location>
</feature>
<organism evidence="7 8">
    <name type="scientific">Vagococcus vulneris</name>
    <dbReference type="NCBI Taxonomy" id="1977869"/>
    <lineage>
        <taxon>Bacteria</taxon>
        <taxon>Bacillati</taxon>
        <taxon>Bacillota</taxon>
        <taxon>Bacilli</taxon>
        <taxon>Lactobacillales</taxon>
        <taxon>Enterococcaceae</taxon>
        <taxon>Vagococcus</taxon>
    </lineage>
</organism>
<comment type="similarity">
    <text evidence="2 6">Belongs to the BI1 family.</text>
</comment>
<dbReference type="AlphaFoldDB" id="A0A430A254"/>
<dbReference type="Pfam" id="PF01027">
    <property type="entry name" value="Bax1-I"/>
    <property type="match status" value="1"/>
</dbReference>
<keyword evidence="4 6" id="KW-1133">Transmembrane helix</keyword>
<keyword evidence="3 6" id="KW-0812">Transmembrane</keyword>
<dbReference type="OrthoDB" id="9793828at2"/>
<feature type="transmembrane region" description="Helical" evidence="6">
    <location>
        <begin position="136"/>
        <end position="157"/>
    </location>
</feature>
<dbReference type="RefSeq" id="WP_125982851.1">
    <property type="nucleotide sequence ID" value="NZ_NGJS01000001.1"/>
</dbReference>
<evidence type="ECO:0008006" key="9">
    <source>
        <dbReference type="Google" id="ProtNLM"/>
    </source>
</evidence>
<evidence type="ECO:0000256" key="4">
    <source>
        <dbReference type="ARBA" id="ARBA00022989"/>
    </source>
</evidence>
<evidence type="ECO:0000256" key="6">
    <source>
        <dbReference type="RuleBase" id="RU004379"/>
    </source>
</evidence>
<dbReference type="InterPro" id="IPR006214">
    <property type="entry name" value="Bax_inhibitor_1-related"/>
</dbReference>
<evidence type="ECO:0000313" key="8">
    <source>
        <dbReference type="Proteomes" id="UP000287857"/>
    </source>
</evidence>
<evidence type="ECO:0000256" key="3">
    <source>
        <dbReference type="ARBA" id="ARBA00022692"/>
    </source>
</evidence>
<dbReference type="PANTHER" id="PTHR23291">
    <property type="entry name" value="BAX INHIBITOR-RELATED"/>
    <property type="match status" value="1"/>
</dbReference>
<reference evidence="7 8" key="1">
    <citation type="submission" date="2017-05" db="EMBL/GenBank/DDBJ databases">
        <title>Vagococcus spp. assemblies.</title>
        <authorList>
            <person name="Gulvik C.A."/>
        </authorList>
    </citation>
    <scope>NUCLEOTIDE SEQUENCE [LARGE SCALE GENOMIC DNA]</scope>
    <source>
        <strain evidence="7 8">SS1995</strain>
    </source>
</reference>
<sequence>MNNMDQTKARGLSSFYSKVYGFLGLGIGISAVTAFLASTIFKEAIFSLLAQNSLVFWGIWIAQLVLVIYLSKATASNNAAKSVGGYIVYSALTGITLSITLQLYDIGTITYAFITSAVTFIVMSVVGVVIKKDLSAIGQALYSLVIGIIIATLLNVFLLKSSPVDFFISLAMVVVFAGLTAYDNQKIKAIYLQAGDQAVTGIAVYCALSLYLDLINLFYAFLRIFSRD</sequence>
<dbReference type="Proteomes" id="UP000287857">
    <property type="component" value="Unassembled WGS sequence"/>
</dbReference>
<feature type="transmembrane region" description="Helical" evidence="6">
    <location>
        <begin position="111"/>
        <end position="130"/>
    </location>
</feature>